<comment type="caution">
    <text evidence="2">The sequence shown here is derived from an EMBL/GenBank/DDBJ whole genome shotgun (WGS) entry which is preliminary data.</text>
</comment>
<feature type="domain" description="DUF1543" evidence="1">
    <location>
        <begin position="11"/>
        <end position="62"/>
    </location>
</feature>
<gene>
    <name evidence="2" type="ORF">C1I89_06180</name>
</gene>
<accession>A0A2N8KK66</accession>
<dbReference type="Gene3D" id="3.10.20.10">
    <property type="match status" value="2"/>
</dbReference>
<sequence length="167" mass="18397">MFYVGGNAGKSNIEVHDVQFAAVQRPEDAWPLLREVWFGDRHKLHVDGYSVITWADGHDIRLLPTPFQGNKQLYFVNAGGYRPDTLVEQHEFGLFVAEDAAQAKRRALDVLLVGAGTRHKDNLSSVDDCVLLGELGGLHVHLRENPLGQPAAPAWQGYQPIGVPPPA</sequence>
<keyword evidence="3" id="KW-1185">Reference proteome</keyword>
<dbReference type="Pfam" id="PF07566">
    <property type="entry name" value="DUF1543"/>
    <property type="match status" value="2"/>
</dbReference>
<evidence type="ECO:0000313" key="2">
    <source>
        <dbReference type="EMBL" id="PND33846.1"/>
    </source>
</evidence>
<proteinExistence type="predicted"/>
<feature type="domain" description="DUF1543" evidence="1">
    <location>
        <begin position="86"/>
        <end position="129"/>
    </location>
</feature>
<evidence type="ECO:0000313" key="3">
    <source>
        <dbReference type="Proteomes" id="UP000235994"/>
    </source>
</evidence>
<name>A0A2N8KK66_9BURK</name>
<protein>
    <submittedName>
        <fullName evidence="2">DUF1543 domain-containing protein</fullName>
    </submittedName>
</protein>
<evidence type="ECO:0000259" key="1">
    <source>
        <dbReference type="Pfam" id="PF07566"/>
    </source>
</evidence>
<dbReference type="AlphaFoldDB" id="A0A2N8KK66"/>
<dbReference type="EMBL" id="POQS01000002">
    <property type="protein sequence ID" value="PND33846.1"/>
    <property type="molecule type" value="Genomic_DNA"/>
</dbReference>
<reference evidence="2 3" key="1">
    <citation type="submission" date="2018-01" db="EMBL/GenBank/DDBJ databases">
        <title>The draft genome of an aniline degradation strain ANB-1.</title>
        <authorList>
            <person name="Zhang L."/>
            <person name="Jiang J."/>
        </authorList>
    </citation>
    <scope>NUCLEOTIDE SEQUENCE [LARGE SCALE GENOMIC DNA]</scope>
    <source>
        <strain evidence="2 3">ANB-1</strain>
    </source>
</reference>
<dbReference type="InterPro" id="IPR011440">
    <property type="entry name" value="DUF1543"/>
</dbReference>
<dbReference type="RefSeq" id="WP_102771929.1">
    <property type="nucleotide sequence ID" value="NZ_POQS01000002.1"/>
</dbReference>
<dbReference type="Proteomes" id="UP000235994">
    <property type="component" value="Unassembled WGS sequence"/>
</dbReference>
<organism evidence="2 3">
    <name type="scientific">Achromobacter pulmonis</name>
    <dbReference type="NCBI Taxonomy" id="1389932"/>
    <lineage>
        <taxon>Bacteria</taxon>
        <taxon>Pseudomonadati</taxon>
        <taxon>Pseudomonadota</taxon>
        <taxon>Betaproteobacteria</taxon>
        <taxon>Burkholderiales</taxon>
        <taxon>Alcaligenaceae</taxon>
        <taxon>Achromobacter</taxon>
    </lineage>
</organism>